<dbReference type="PANTHER" id="PTHR43162:SF1">
    <property type="entry name" value="PRESTALK A DIFFERENTIATION PROTEIN A"/>
    <property type="match status" value="1"/>
</dbReference>
<dbReference type="InterPro" id="IPR016040">
    <property type="entry name" value="NAD(P)-bd_dom"/>
</dbReference>
<sequence>MKIIVTGSLGNTAKPLAKQLIAEGHDITVVSSSEAKKAEIESLGAKAAIGSITDINFLVKAFEGADAVFTMTPPIMGETNIVENTAEAGKNYAEAIRKNNVKKVVMLSSVGADSPVENGPIKGLHHIEEIYNELENTSVTFLRAGYFYINFFNDIPLIKNAGIIGGNYPENINIPLTHPTDIAKAAAEELVKNTEGKNVRYVVSDLRTPSDFAKVLGTATGNPELPWVEFTDEQSFDGMVQADLPQEMAELYVEMGRGMKTGVIQKDFIEQGSPVDGEIKLEDFAKEFASKF</sequence>
<dbReference type="RefSeq" id="WP_073065726.1">
    <property type="nucleotide sequence ID" value="NZ_FQWT01000006.1"/>
</dbReference>
<keyword evidence="3" id="KW-1185">Reference proteome</keyword>
<dbReference type="SUPFAM" id="SSF51735">
    <property type="entry name" value="NAD(P)-binding Rossmann-fold domains"/>
    <property type="match status" value="1"/>
</dbReference>
<reference evidence="3" key="1">
    <citation type="submission" date="2016-11" db="EMBL/GenBank/DDBJ databases">
        <authorList>
            <person name="Varghese N."/>
            <person name="Submissions S."/>
        </authorList>
    </citation>
    <scope>NUCLEOTIDE SEQUENCE [LARGE SCALE GENOMIC DNA]</scope>
    <source>
        <strain evidence="3">DSM 19055</strain>
    </source>
</reference>
<evidence type="ECO:0000313" key="2">
    <source>
        <dbReference type="EMBL" id="SHH76847.1"/>
    </source>
</evidence>
<dbReference type="Gene3D" id="3.40.50.720">
    <property type="entry name" value="NAD(P)-binding Rossmann-like Domain"/>
    <property type="match status" value="1"/>
</dbReference>
<dbReference type="STRING" id="421058.SAMN05421866_3718"/>
<dbReference type="Pfam" id="PF13460">
    <property type="entry name" value="NAD_binding_10"/>
    <property type="match status" value="1"/>
</dbReference>
<organism evidence="2 3">
    <name type="scientific">Chryseobacterium oranimense</name>
    <dbReference type="NCBI Taxonomy" id="421058"/>
    <lineage>
        <taxon>Bacteria</taxon>
        <taxon>Pseudomonadati</taxon>
        <taxon>Bacteroidota</taxon>
        <taxon>Flavobacteriia</taxon>
        <taxon>Flavobacteriales</taxon>
        <taxon>Weeksellaceae</taxon>
        <taxon>Chryseobacterium group</taxon>
        <taxon>Chryseobacterium</taxon>
    </lineage>
</organism>
<dbReference type="Proteomes" id="UP000184047">
    <property type="component" value="Unassembled WGS sequence"/>
</dbReference>
<dbReference type="Gene3D" id="3.90.25.10">
    <property type="entry name" value="UDP-galactose 4-epimerase, domain 1"/>
    <property type="match status" value="1"/>
</dbReference>
<dbReference type="OrthoDB" id="2149806at2"/>
<dbReference type="InterPro" id="IPR051604">
    <property type="entry name" value="Ergot_Alk_Oxidoreductase"/>
</dbReference>
<protein>
    <submittedName>
        <fullName evidence="2">Uncharacterized conserved protein YbjT, contains NAD(P)-binding and DUF2867 domains</fullName>
    </submittedName>
</protein>
<dbReference type="AlphaFoldDB" id="A0A1M5VNN8"/>
<proteinExistence type="predicted"/>
<dbReference type="EMBL" id="FQWT01000006">
    <property type="protein sequence ID" value="SHH76847.1"/>
    <property type="molecule type" value="Genomic_DNA"/>
</dbReference>
<dbReference type="PANTHER" id="PTHR43162">
    <property type="match status" value="1"/>
</dbReference>
<name>A0A1M5VNN8_9FLAO</name>
<gene>
    <name evidence="2" type="ORF">SAMN05421866_3718</name>
</gene>
<dbReference type="InterPro" id="IPR036291">
    <property type="entry name" value="NAD(P)-bd_dom_sf"/>
</dbReference>
<accession>A0A1M5VNN8</accession>
<feature type="domain" description="NAD(P)-binding" evidence="1">
    <location>
        <begin position="7"/>
        <end position="119"/>
    </location>
</feature>
<dbReference type="eggNOG" id="COG0702">
    <property type="taxonomic scope" value="Bacteria"/>
</dbReference>
<evidence type="ECO:0000259" key="1">
    <source>
        <dbReference type="Pfam" id="PF13460"/>
    </source>
</evidence>
<evidence type="ECO:0000313" key="3">
    <source>
        <dbReference type="Proteomes" id="UP000184047"/>
    </source>
</evidence>